<accession>A0A6J5VX21</accession>
<dbReference type="GO" id="GO:0000481">
    <property type="term" value="P:maturation of 5S rRNA"/>
    <property type="evidence" value="ECO:0007669"/>
    <property type="project" value="TreeGrafter"/>
</dbReference>
<feature type="signal peptide" evidence="5">
    <location>
        <begin position="1"/>
        <end position="24"/>
    </location>
</feature>
<evidence type="ECO:0008006" key="8">
    <source>
        <dbReference type="Google" id="ProtNLM"/>
    </source>
</evidence>
<proteinExistence type="inferred from homology"/>
<feature type="compositionally biased region" description="Basic and acidic residues" evidence="4">
    <location>
        <begin position="888"/>
        <end position="897"/>
    </location>
</feature>
<comment type="subcellular location">
    <subcellularLocation>
        <location evidence="1">Nucleus</location>
    </subcellularLocation>
</comment>
<evidence type="ECO:0000313" key="6">
    <source>
        <dbReference type="EMBL" id="CAB4292055.1"/>
    </source>
</evidence>
<feature type="region of interest" description="Disordered" evidence="4">
    <location>
        <begin position="833"/>
        <end position="853"/>
    </location>
</feature>
<gene>
    <name evidence="6" type="ORF">ORAREDHAP_LOCUS177</name>
</gene>
<keyword evidence="3" id="KW-0539">Nucleus</keyword>
<comment type="similarity">
    <text evidence="2">Belongs to the SNU66/SART1 family.</text>
</comment>
<feature type="compositionally biased region" description="Basic and acidic residues" evidence="4">
    <location>
        <begin position="979"/>
        <end position="1024"/>
    </location>
</feature>
<feature type="compositionally biased region" description="Pro residues" evidence="4">
    <location>
        <begin position="75"/>
        <end position="107"/>
    </location>
</feature>
<evidence type="ECO:0000256" key="1">
    <source>
        <dbReference type="ARBA" id="ARBA00004123"/>
    </source>
</evidence>
<feature type="compositionally biased region" description="Basic and acidic residues" evidence="4">
    <location>
        <begin position="198"/>
        <end position="209"/>
    </location>
</feature>
<evidence type="ECO:0000256" key="4">
    <source>
        <dbReference type="SAM" id="MobiDB-lite"/>
    </source>
</evidence>
<feature type="region of interest" description="Disordered" evidence="4">
    <location>
        <begin position="951"/>
        <end position="1024"/>
    </location>
</feature>
<dbReference type="Pfam" id="PF03343">
    <property type="entry name" value="SART-1"/>
    <property type="match status" value="1"/>
</dbReference>
<dbReference type="EMBL" id="CAEKKB010000001">
    <property type="protein sequence ID" value="CAB4292055.1"/>
    <property type="molecule type" value="Genomic_DNA"/>
</dbReference>
<dbReference type="Proteomes" id="UP000507245">
    <property type="component" value="Unassembled WGS sequence"/>
</dbReference>
<organism evidence="6 7">
    <name type="scientific">Prunus armeniaca</name>
    <name type="common">Apricot</name>
    <name type="synonym">Armeniaca vulgaris</name>
    <dbReference type="NCBI Taxonomy" id="36596"/>
    <lineage>
        <taxon>Eukaryota</taxon>
        <taxon>Viridiplantae</taxon>
        <taxon>Streptophyta</taxon>
        <taxon>Embryophyta</taxon>
        <taxon>Tracheophyta</taxon>
        <taxon>Spermatophyta</taxon>
        <taxon>Magnoliopsida</taxon>
        <taxon>eudicotyledons</taxon>
        <taxon>Gunneridae</taxon>
        <taxon>Pentapetalae</taxon>
        <taxon>rosids</taxon>
        <taxon>fabids</taxon>
        <taxon>Rosales</taxon>
        <taxon>Rosaceae</taxon>
        <taxon>Amygdaloideae</taxon>
        <taxon>Amygdaleae</taxon>
        <taxon>Prunus</taxon>
    </lineage>
</organism>
<evidence type="ECO:0000256" key="5">
    <source>
        <dbReference type="SAM" id="SignalP"/>
    </source>
</evidence>
<feature type="compositionally biased region" description="Acidic residues" evidence="4">
    <location>
        <begin position="907"/>
        <end position="924"/>
    </location>
</feature>
<dbReference type="PANTHER" id="PTHR14152">
    <property type="entry name" value="SQUAMOUS CELL CARCINOMA ANTIGEN RECOGNISED BY CYTOTOXIC T LYMPHOCYTES"/>
    <property type="match status" value="1"/>
</dbReference>
<feature type="compositionally biased region" description="Polar residues" evidence="4">
    <location>
        <begin position="833"/>
        <end position="849"/>
    </location>
</feature>
<sequence length="1166" mass="133065">MAITTTIIPTTVFVVAATITDIVATPSTIATSTSTTTPIVTNTNTTANTITITATTTTLTPISTTTTTPTINPTINPPRSPPSQPLPASSPSPPPLPPPPPSPPPPPHSHRHHHPQTTIATAIAITTIITTPKPFVLSAINSIKINNKTLTNSRLQDTGEREKEAPPTLTATQTPKPVIRRGVSQFSVLQMEVEYDRDDSPMREHREEGIYDDLDENGTDKSSRHRSKDRKKSSRGEEKDTRSKDRERSRRSSDDFVKEREKESKDSEKDRVSSKERRKDDRDDRYKDKSRDNKVREKDYDRESHRETEHERGKDRKDRGKEKEREKEREVEKDSDRGRDKERGKEKIKDRDKDKEREKERDRAKEKEREKEREKHKDREKGRENYKDTDRDRVKEKYREKEREADQDKDKSRDRVSRRSLDENYEWSKDGGRDDKAKLNEEYTGDKDIKQGKVSHNAEDERKAEGLSGGAHLSALELEERIMKTKEERLKKKKEDVPEVLAWVGRSRKLEDKRNAEKQKALQLSKIFEEQDNIGQGESEDEETAQGTTHDLAGVKVLHGLDKVMEGGAVVLTLKDQNILADGGVNEDIDMLENVEIGEQKQRDDAYKAAKKKTGIYVDKFNDDLNTEKKILPQYDDPVPDEGLTLDERGRITGEAEKKLEELRKRIQGVPTNNCFEDLNMSGNITSDFYTQEEMLQFKKPRKGKKKTLRKREKLDLDALEAEAVSAGLGVADLGSRNDTKRQANKEEQERLEAERRNSAYQLAYAKADEASKSLRLEQTLTVIPEEDETPSFADDDDDLYKSLERARKLALKKKEEETASGPQAIALFATTTASSQTADNQIPSTGESQDNKVVFTEMEEFVWGLQLDEESHKPESEDVFMQEDEEPKPSHEERMNEPGGWTEVKDMDEDEKPATEDKEEIVPDETIHEVAVGKGLSGVLKLLKDRGTLKEGIEWGGRNMDKKKSKLLGIVDDDDEPKETHTSRQKKDEHKDTRPSSSSHQKETRPSKVYQEKDIHIERTDEFGRTLTPKEAFRILSHKFHGKGPGKMKQEKRMKQYQEELKLKQMKSSDTPSLSAERMRDTQARLQTPYLVLSGHVKPGQTSDPRSGFATVEKDFPGGLTPMLGDRKDPVFSNWQLISYFEVEVDREIVLKEGKGVRGEQIDEM</sequence>
<keyword evidence="7" id="KW-1185">Reference proteome</keyword>
<feature type="region of interest" description="Disordered" evidence="4">
    <location>
        <begin position="192"/>
        <end position="471"/>
    </location>
</feature>
<dbReference type="GO" id="GO:0046540">
    <property type="term" value="C:U4/U6 x U5 tri-snRNP complex"/>
    <property type="evidence" value="ECO:0007669"/>
    <property type="project" value="TreeGrafter"/>
</dbReference>
<protein>
    <recommendedName>
        <fullName evidence="8">SART-1 family protein</fullName>
    </recommendedName>
</protein>
<evidence type="ECO:0000313" key="7">
    <source>
        <dbReference type="Proteomes" id="UP000507245"/>
    </source>
</evidence>
<evidence type="ECO:0000256" key="3">
    <source>
        <dbReference type="ARBA" id="ARBA00023242"/>
    </source>
</evidence>
<keyword evidence="5" id="KW-0732">Signal</keyword>
<feature type="region of interest" description="Disordered" evidence="4">
    <location>
        <begin position="60"/>
        <end position="115"/>
    </location>
</feature>
<feature type="chain" id="PRO_5026886798" description="SART-1 family protein" evidence="5">
    <location>
        <begin position="25"/>
        <end position="1166"/>
    </location>
</feature>
<feature type="compositionally biased region" description="Basic and acidic residues" evidence="4">
    <location>
        <begin position="736"/>
        <end position="756"/>
    </location>
</feature>
<evidence type="ECO:0000256" key="2">
    <source>
        <dbReference type="ARBA" id="ARBA00006076"/>
    </source>
</evidence>
<feature type="region of interest" description="Disordered" evidence="4">
    <location>
        <begin position="154"/>
        <end position="180"/>
    </location>
</feature>
<name>A0A6J5VX21_PRUAR</name>
<feature type="compositionally biased region" description="Basic and acidic residues" evidence="4">
    <location>
        <begin position="234"/>
        <end position="465"/>
    </location>
</feature>
<dbReference type="PANTHER" id="PTHR14152:SF5">
    <property type="entry name" value="U4_U6.U5 TRI-SNRNP-ASSOCIATED PROTEIN 1"/>
    <property type="match status" value="1"/>
</dbReference>
<dbReference type="GO" id="GO:0045292">
    <property type="term" value="P:mRNA cis splicing, via spliceosome"/>
    <property type="evidence" value="ECO:0007669"/>
    <property type="project" value="TreeGrafter"/>
</dbReference>
<feature type="compositionally biased region" description="Basic residues" evidence="4">
    <location>
        <begin position="223"/>
        <end position="233"/>
    </location>
</feature>
<dbReference type="AlphaFoldDB" id="A0A6J5VX21"/>
<feature type="region of interest" description="Disordered" evidence="4">
    <location>
        <begin position="733"/>
        <end position="756"/>
    </location>
</feature>
<dbReference type="InterPro" id="IPR005011">
    <property type="entry name" value="SNU66/SART1"/>
</dbReference>
<feature type="region of interest" description="Disordered" evidence="4">
    <location>
        <begin position="869"/>
        <end position="927"/>
    </location>
</feature>
<feature type="compositionally biased region" description="Acidic residues" evidence="4">
    <location>
        <begin position="878"/>
        <end position="887"/>
    </location>
</feature>
<reference evidence="7" key="1">
    <citation type="journal article" date="2020" name="Genome Biol.">
        <title>Gamete binning: chromosome-level and haplotype-resolved genome assembly enabled by high-throughput single-cell sequencing of gamete genomes.</title>
        <authorList>
            <person name="Campoy J.A."/>
            <person name="Sun H."/>
            <person name="Goel M."/>
            <person name="Jiao W.-B."/>
            <person name="Folz-Donahue K."/>
            <person name="Wang N."/>
            <person name="Rubio M."/>
            <person name="Liu C."/>
            <person name="Kukat C."/>
            <person name="Ruiz D."/>
            <person name="Huettel B."/>
            <person name="Schneeberger K."/>
        </authorList>
    </citation>
    <scope>NUCLEOTIDE SEQUENCE [LARGE SCALE GENOMIC DNA]</scope>
    <source>
        <strain evidence="7">cv. Rojo Pasion</strain>
    </source>
</reference>
<feature type="compositionally biased region" description="Low complexity" evidence="4">
    <location>
        <begin position="60"/>
        <end position="74"/>
    </location>
</feature>
<dbReference type="OrthoDB" id="5583at2759"/>
<feature type="region of interest" description="Disordered" evidence="4">
    <location>
        <begin position="528"/>
        <end position="548"/>
    </location>
</feature>